<dbReference type="GeneID" id="90592447"/>
<sequence>MKNILTAFLLINLLCLNTMKAQRGTQRGQSATSVKKFTALSQEHIGKAINLLGIKLGQSLTEARKTVENNGGEIVWLASPDPEYTKSIRNLQRASSIDYFEYAAHSTKNSNNKYVSHTPYSRDDIVIKLTVYPKSAGNLKNPDNLIIYKAETYLGFQPTRHEVIYDKVEYVDYTYEDFHAVMVKNNYTLYQHQNARLSYSKVGGKSLDIGNMKAARGTWKGDNIKTVPSYSLTSISAFFPKYKNNLMQTKENGVDQVVIYKPLNDMIDDQQGQGTFQNYLKYGNSVFLDLIQRKSEKDPNIYLLNNLNLRYQDASLMEDAYNGFYNALFKM</sequence>
<keyword evidence="2" id="KW-1185">Reference proteome</keyword>
<dbReference type="Proteomes" id="UP000199574">
    <property type="component" value="Chromosome I"/>
</dbReference>
<dbReference type="EMBL" id="LT629754">
    <property type="protein sequence ID" value="SDR79813.1"/>
    <property type="molecule type" value="Genomic_DNA"/>
</dbReference>
<proteinExistence type="predicted"/>
<organism evidence="1 2">
    <name type="scientific">Maribacter dokdonensis</name>
    <dbReference type="NCBI Taxonomy" id="320912"/>
    <lineage>
        <taxon>Bacteria</taxon>
        <taxon>Pseudomonadati</taxon>
        <taxon>Bacteroidota</taxon>
        <taxon>Flavobacteriia</taxon>
        <taxon>Flavobacteriales</taxon>
        <taxon>Flavobacteriaceae</taxon>
        <taxon>Maribacter</taxon>
    </lineage>
</organism>
<gene>
    <name evidence="1" type="ORF">SAMN05192545_0160</name>
</gene>
<evidence type="ECO:0000313" key="1">
    <source>
        <dbReference type="EMBL" id="SDR79813.1"/>
    </source>
</evidence>
<accession>A0ABY0U1H4</accession>
<reference evidence="1 2" key="1">
    <citation type="submission" date="2016-10" db="EMBL/GenBank/DDBJ databases">
        <authorList>
            <person name="Varghese N."/>
            <person name="Submissions S."/>
        </authorList>
    </citation>
    <scope>NUCLEOTIDE SEQUENCE [LARGE SCALE GENOMIC DNA]</scope>
    <source>
        <strain evidence="1 2">MAR_2009_60</strain>
    </source>
</reference>
<protein>
    <submittedName>
        <fullName evidence="1">Uncharacterized protein</fullName>
    </submittedName>
</protein>
<dbReference type="RefSeq" id="WP_091601844.1">
    <property type="nucleotide sequence ID" value="NZ_LT629754.1"/>
</dbReference>
<evidence type="ECO:0000313" key="2">
    <source>
        <dbReference type="Proteomes" id="UP000199574"/>
    </source>
</evidence>
<name>A0ABY0U1H4_9FLAO</name>